<dbReference type="InterPro" id="IPR032257">
    <property type="entry name" value="DUF4830"/>
</dbReference>
<dbReference type="HOGENOM" id="CLU_053109_0_0_9"/>
<dbReference type="STRING" id="457570.Nther_1071"/>
<dbReference type="AlphaFoldDB" id="B2A132"/>
<name>B2A132_NATTJ</name>
<feature type="transmembrane region" description="Helical" evidence="1">
    <location>
        <begin position="12"/>
        <end position="29"/>
    </location>
</feature>
<reference evidence="4 5" key="2">
    <citation type="journal article" date="2011" name="J. Bacteriol.">
        <title>Complete genome sequence of the anaerobic, halophilic alkalithermophile Natranaerobius thermophilus JW/NM-WN-LF.</title>
        <authorList>
            <person name="Zhao B."/>
            <person name="Mesbah N.M."/>
            <person name="Dalin E."/>
            <person name="Goodwin L."/>
            <person name="Nolan M."/>
            <person name="Pitluck S."/>
            <person name="Chertkov O."/>
            <person name="Brettin T.S."/>
            <person name="Han J."/>
            <person name="Larimer F.W."/>
            <person name="Land M.L."/>
            <person name="Hauser L."/>
            <person name="Kyrpides N."/>
            <person name="Wiegel J."/>
        </authorList>
    </citation>
    <scope>NUCLEOTIDE SEQUENCE [LARGE SCALE GENOMIC DNA]</scope>
    <source>
        <strain evidence="5">ATCC BAA-1301 / DSM 18059 / JW/NM-WN-LF</strain>
    </source>
</reference>
<keyword evidence="1" id="KW-0812">Transmembrane</keyword>
<evidence type="ECO:0000256" key="1">
    <source>
        <dbReference type="SAM" id="Phobius"/>
    </source>
</evidence>
<dbReference type="RefSeq" id="WP_012447531.1">
    <property type="nucleotide sequence ID" value="NC_010718.1"/>
</dbReference>
<evidence type="ECO:0008006" key="6">
    <source>
        <dbReference type="Google" id="ProtNLM"/>
    </source>
</evidence>
<dbReference type="EMBL" id="CP001034">
    <property type="protein sequence ID" value="ACB84655.1"/>
    <property type="molecule type" value="Genomic_DNA"/>
</dbReference>
<feature type="domain" description="DUF4829" evidence="2">
    <location>
        <begin position="265"/>
        <end position="387"/>
    </location>
</feature>
<dbReference type="InParanoid" id="B2A132"/>
<sequence>MKYQWKEFTKVYYILFLVVSTLLIIILPGCLEGSHNDNSKPSEKEEKVDKIIKTIENQGAREAKNQFFQIAEKDQEKAMSIMDKVEETLEIDFEKLYEKERQNRINENITEKIEFEDKELLSDYGWTVSEAINSFNLRLPESFEHKPGEFPEVIYWAYNNELNKDIGKDLRPYLGNEVTVNLYDIEEDLPEFMSPREDSGRAIVVRDQNEIIGAWLGAGSHDDFACSLRGKQREEITGETWEEWVDSIIDADNPKERELNKLGAQEIIEKYWEAADKGEYSKAYSLLSRCNLRSYLFSNMDNRELYNQSFNQGVIGGLYNIESVELLEVEKQEHYETNHDSRDKKQFKVTVDKTVKDKITHGSGKQPRFMTLVRETPETGWRISGIGTGP</sequence>
<accession>B2A132</accession>
<dbReference type="Proteomes" id="UP000001683">
    <property type="component" value="Chromosome"/>
</dbReference>
<protein>
    <recommendedName>
        <fullName evidence="6">DUF4829 domain-containing protein</fullName>
    </recommendedName>
</protein>
<organism evidence="4 5">
    <name type="scientific">Natranaerobius thermophilus (strain ATCC BAA-1301 / DSM 18059 / JW/NM-WN-LF)</name>
    <dbReference type="NCBI Taxonomy" id="457570"/>
    <lineage>
        <taxon>Bacteria</taxon>
        <taxon>Bacillati</taxon>
        <taxon>Bacillota</taxon>
        <taxon>Clostridia</taxon>
        <taxon>Natranaerobiales</taxon>
        <taxon>Natranaerobiaceae</taxon>
        <taxon>Natranaerobius</taxon>
    </lineage>
</organism>
<proteinExistence type="predicted"/>
<dbReference type="eggNOG" id="ENOG502ZA56">
    <property type="taxonomic scope" value="Bacteria"/>
</dbReference>
<evidence type="ECO:0000313" key="5">
    <source>
        <dbReference type="Proteomes" id="UP000001683"/>
    </source>
</evidence>
<feature type="domain" description="DUF4830" evidence="3">
    <location>
        <begin position="120"/>
        <end position="216"/>
    </location>
</feature>
<dbReference type="OrthoDB" id="9804799at2"/>
<dbReference type="Pfam" id="PF16111">
    <property type="entry name" value="DUF4829"/>
    <property type="match status" value="1"/>
</dbReference>
<keyword evidence="1" id="KW-1133">Transmembrane helix</keyword>
<evidence type="ECO:0000259" key="3">
    <source>
        <dbReference type="Pfam" id="PF16112"/>
    </source>
</evidence>
<dbReference type="InterPro" id="IPR032256">
    <property type="entry name" value="DUF4829"/>
</dbReference>
<evidence type="ECO:0000259" key="2">
    <source>
        <dbReference type="Pfam" id="PF16111"/>
    </source>
</evidence>
<gene>
    <name evidence="4" type="ordered locus">Nther_1071</name>
</gene>
<keyword evidence="1" id="KW-0472">Membrane</keyword>
<reference evidence="4 5" key="1">
    <citation type="submission" date="2008-04" db="EMBL/GenBank/DDBJ databases">
        <title>Complete sequence of chromosome of Natranaerobius thermophilus JW/NM-WN-LF.</title>
        <authorList>
            <consortium name="US DOE Joint Genome Institute"/>
            <person name="Copeland A."/>
            <person name="Lucas S."/>
            <person name="Lapidus A."/>
            <person name="Glavina del Rio T."/>
            <person name="Dalin E."/>
            <person name="Tice H."/>
            <person name="Bruce D."/>
            <person name="Goodwin L."/>
            <person name="Pitluck S."/>
            <person name="Chertkov O."/>
            <person name="Brettin T."/>
            <person name="Detter J.C."/>
            <person name="Han C."/>
            <person name="Kuske C.R."/>
            <person name="Schmutz J."/>
            <person name="Larimer F."/>
            <person name="Land M."/>
            <person name="Hauser L."/>
            <person name="Kyrpides N."/>
            <person name="Lykidis A."/>
            <person name="Mesbah N.M."/>
            <person name="Wiegel J."/>
        </authorList>
    </citation>
    <scope>NUCLEOTIDE SEQUENCE [LARGE SCALE GENOMIC DNA]</scope>
    <source>
        <strain evidence="5">ATCC BAA-1301 / DSM 18059 / JW/NM-WN-LF</strain>
    </source>
</reference>
<dbReference type="KEGG" id="nth:Nther_1071"/>
<dbReference type="Pfam" id="PF16112">
    <property type="entry name" value="DUF4830"/>
    <property type="match status" value="1"/>
</dbReference>
<evidence type="ECO:0000313" key="4">
    <source>
        <dbReference type="EMBL" id="ACB84655.1"/>
    </source>
</evidence>
<keyword evidence="5" id="KW-1185">Reference proteome</keyword>